<dbReference type="OrthoDB" id="9769319at2"/>
<dbReference type="GO" id="GO:0042597">
    <property type="term" value="C:periplasmic space"/>
    <property type="evidence" value="ECO:0007669"/>
    <property type="project" value="UniProtKB-SubCell"/>
</dbReference>
<evidence type="ECO:0000256" key="4">
    <source>
        <dbReference type="ARBA" id="ARBA00022764"/>
    </source>
</evidence>
<dbReference type="Pfam" id="PF13416">
    <property type="entry name" value="SBP_bac_8"/>
    <property type="match status" value="1"/>
</dbReference>
<comment type="caution">
    <text evidence="7">The sequence shown here is derived from an EMBL/GenBank/DDBJ whole genome shotgun (WGS) entry which is preliminary data.</text>
</comment>
<gene>
    <name evidence="7" type="ORF">NS226_11060</name>
</gene>
<protein>
    <recommendedName>
        <fullName evidence="5">Putrescine-binding periplasmic protein</fullName>
    </recommendedName>
</protein>
<comment type="function">
    <text evidence="5">Required for the activity of the bacterial periplasmic transport system of putrescine.</text>
</comment>
<dbReference type="CDD" id="cd13659">
    <property type="entry name" value="PBP2_PotF"/>
    <property type="match status" value="1"/>
</dbReference>
<dbReference type="InterPro" id="IPR001188">
    <property type="entry name" value="Sperm_putr-bd"/>
</dbReference>
<dbReference type="RefSeq" id="WP_058635053.1">
    <property type="nucleotide sequence ID" value="NZ_LDPZ01000022.1"/>
</dbReference>
<comment type="subcellular location">
    <subcellularLocation>
        <location evidence="1 5">Periplasm</location>
    </subcellularLocation>
</comment>
<comment type="similarity">
    <text evidence="5">Belongs to the bacterial solute-binding protein PotD/PotF family.</text>
</comment>
<dbReference type="GO" id="GO:0015846">
    <property type="term" value="P:polyamine transport"/>
    <property type="evidence" value="ECO:0007669"/>
    <property type="project" value="InterPro"/>
</dbReference>
<evidence type="ECO:0000313" key="8">
    <source>
        <dbReference type="Proteomes" id="UP000078272"/>
    </source>
</evidence>
<name>A0A175RA34_9HYPH</name>
<evidence type="ECO:0000256" key="1">
    <source>
        <dbReference type="ARBA" id="ARBA00004418"/>
    </source>
</evidence>
<dbReference type="SUPFAM" id="SSF53850">
    <property type="entry name" value="Periplasmic binding protein-like II"/>
    <property type="match status" value="1"/>
</dbReference>
<dbReference type="PANTHER" id="PTHR30222:SF12">
    <property type="entry name" value="NORSPERMIDINE SENSOR"/>
    <property type="match status" value="1"/>
</dbReference>
<dbReference type="STRING" id="401562.NS365_09670"/>
<dbReference type="PRINTS" id="PR00909">
    <property type="entry name" value="SPERMDNBNDNG"/>
</dbReference>
<evidence type="ECO:0000256" key="6">
    <source>
        <dbReference type="SAM" id="SignalP"/>
    </source>
</evidence>
<dbReference type="EMBL" id="LDPZ01000022">
    <property type="protein sequence ID" value="KTQ95406.1"/>
    <property type="molecule type" value="Genomic_DNA"/>
</dbReference>
<keyword evidence="3 6" id="KW-0732">Signal</keyword>
<keyword evidence="4 5" id="KW-0574">Periplasm</keyword>
<dbReference type="AlphaFoldDB" id="A0A175RA34"/>
<dbReference type="Proteomes" id="UP000078272">
    <property type="component" value="Unassembled WGS sequence"/>
</dbReference>
<feature type="chain" id="PRO_5008041728" description="Putrescine-binding periplasmic protein" evidence="6">
    <location>
        <begin position="23"/>
        <end position="363"/>
    </location>
</feature>
<dbReference type="GO" id="GO:0019808">
    <property type="term" value="F:polyamine binding"/>
    <property type="evidence" value="ECO:0007669"/>
    <property type="project" value="InterPro"/>
</dbReference>
<dbReference type="eggNOG" id="COG0687">
    <property type="taxonomic scope" value="Bacteria"/>
</dbReference>
<accession>A0A175RA34</accession>
<sequence>MRHTALSLGLALAALTAGGAAAQEKVLNVYNWSDYIDTSIIDDFTKETGIRVVYDVYDSNEILETRLLAGGSGYDVVVPSAEYMLRQIQAGVFQKLDKSKLPNLSNMWPVVTERVAAYDPDNAYSVNYMWGTTGVGYNIQKVKELLPDAPLNSWALVFDPKNAEALSKCGIDMLDAPGEIMPAALSYLGLDPSASDAESIGKAEALLMKVRPYIRRFHSSEYINALANGDICVAVGFSGDVFQARSRAKEAGRGVEIGYFIPHEGTMMWFDQMAIPKDAPHVDAAHQFINYMMRPEVAAKATNFVSYANGNLASQKFIDPSILNDTSIYPDEATLKTLYVKKPYDARAQRMVTRAFTTVKTGQ</sequence>
<dbReference type="PATRIC" id="fig|401562.3.peg.1732"/>
<reference evidence="7 8" key="1">
    <citation type="journal article" date="2016" name="Front. Microbiol.">
        <title>Genomic Resource of Rice Seed Associated Bacteria.</title>
        <authorList>
            <person name="Midha S."/>
            <person name="Bansal K."/>
            <person name="Sharma S."/>
            <person name="Kumar N."/>
            <person name="Patil P.P."/>
            <person name="Chaudhry V."/>
            <person name="Patil P.B."/>
        </authorList>
    </citation>
    <scope>NUCLEOTIDE SEQUENCE [LARGE SCALE GENOMIC DNA]</scope>
    <source>
        <strain evidence="7 8">NS226</strain>
    </source>
</reference>
<evidence type="ECO:0000313" key="7">
    <source>
        <dbReference type="EMBL" id="KTQ95406.1"/>
    </source>
</evidence>
<evidence type="ECO:0000256" key="2">
    <source>
        <dbReference type="ARBA" id="ARBA00022448"/>
    </source>
</evidence>
<dbReference type="InterPro" id="IPR006059">
    <property type="entry name" value="SBP"/>
</dbReference>
<dbReference type="Gene3D" id="3.40.190.10">
    <property type="entry name" value="Periplasmic binding protein-like II"/>
    <property type="match status" value="2"/>
</dbReference>
<evidence type="ECO:0000256" key="5">
    <source>
        <dbReference type="PIRNR" id="PIRNR019574"/>
    </source>
</evidence>
<proteinExistence type="inferred from homology"/>
<evidence type="ECO:0000256" key="3">
    <source>
        <dbReference type="ARBA" id="ARBA00022729"/>
    </source>
</evidence>
<organism evidence="7 8">
    <name type="scientific">Aureimonas ureilytica</name>
    <dbReference type="NCBI Taxonomy" id="401562"/>
    <lineage>
        <taxon>Bacteria</taxon>
        <taxon>Pseudomonadati</taxon>
        <taxon>Pseudomonadota</taxon>
        <taxon>Alphaproteobacteria</taxon>
        <taxon>Hyphomicrobiales</taxon>
        <taxon>Aurantimonadaceae</taxon>
        <taxon>Aureimonas</taxon>
    </lineage>
</organism>
<feature type="signal peptide" evidence="6">
    <location>
        <begin position="1"/>
        <end position="22"/>
    </location>
</feature>
<dbReference type="PANTHER" id="PTHR30222">
    <property type="entry name" value="SPERMIDINE/PUTRESCINE-BINDING PERIPLASMIC PROTEIN"/>
    <property type="match status" value="1"/>
</dbReference>
<keyword evidence="2 5" id="KW-0813">Transport</keyword>
<dbReference type="PIRSF" id="PIRSF019574">
    <property type="entry name" value="Periplasmic_polyamine_BP"/>
    <property type="match status" value="1"/>
</dbReference>